<proteinExistence type="predicted"/>
<organism evidence="1">
    <name type="scientific">Cladocopium goreaui</name>
    <dbReference type="NCBI Taxonomy" id="2562237"/>
    <lineage>
        <taxon>Eukaryota</taxon>
        <taxon>Sar</taxon>
        <taxon>Alveolata</taxon>
        <taxon>Dinophyceae</taxon>
        <taxon>Suessiales</taxon>
        <taxon>Symbiodiniaceae</taxon>
        <taxon>Cladocopium</taxon>
    </lineage>
</organism>
<evidence type="ECO:0000313" key="1">
    <source>
        <dbReference type="EMBL" id="CAI4013067.1"/>
    </source>
</evidence>
<evidence type="ECO:0000313" key="3">
    <source>
        <dbReference type="Proteomes" id="UP001152797"/>
    </source>
</evidence>
<dbReference type="EMBL" id="CAMXCT030005691">
    <property type="protein sequence ID" value="CAL4800379.1"/>
    <property type="molecule type" value="Genomic_DNA"/>
</dbReference>
<dbReference type="InterPro" id="IPR029044">
    <property type="entry name" value="Nucleotide-diphossugar_trans"/>
</dbReference>
<protein>
    <submittedName>
        <fullName evidence="1">Uncharacterized protein</fullName>
    </submittedName>
</protein>
<evidence type="ECO:0000313" key="2">
    <source>
        <dbReference type="EMBL" id="CAL1166442.1"/>
    </source>
</evidence>
<reference evidence="1" key="1">
    <citation type="submission" date="2022-10" db="EMBL/GenBank/DDBJ databases">
        <authorList>
            <person name="Chen Y."/>
            <person name="Dougan E. K."/>
            <person name="Chan C."/>
            <person name="Rhodes N."/>
            <person name="Thang M."/>
        </authorList>
    </citation>
    <scope>NUCLEOTIDE SEQUENCE</scope>
</reference>
<gene>
    <name evidence="1" type="ORF">C1SCF055_LOCUS38071</name>
</gene>
<name>A0A9P1DPC7_9DINO</name>
<sequence length="490" mass="54214">MTEGPIHCSALPKVGWEKSPAGLEAELQKELQKSQRMETCSCLPGAQLAQLAVKVLAAGGEGTGPCDKGPQTCEGSIPQKIVLRKDASTRLGLVCCDMALLGRRCLVVLAVEGVAELWNDTCSEAHEPWRRLHVGCTILAVNGVSGNTKRMQIELETAGEVELLLCNPPSISSFRSVMNACDGYFSEVASWAFWPTTPPVQDLGPSRPSITVIITTSPVPSNPSTDLLERVLQSLYLIPLTAPKIIVCDGYKLAGGRSNPKAGKISALEAERYEEYIKQLQRCCTRDMESESSAYFRTRLLVLPDRHGFGFAVKSALEEVDTEYVLVVQHDQEFIAPFDLPMVLCTMTQHREVKYVGLSSVSTLKYDDMVRSKFGISISRNTEFGIPLLPLIFFYDKPHICRADYYREILGAGSLVRKGDFIEETLGIAQRDDILKNGMEAHEKYGTFQLDDRDEQGRQYAVVRHVNGRAFLSPQQRLLRGWGATLCFTA</sequence>
<dbReference type="EMBL" id="CAMXCT020005691">
    <property type="protein sequence ID" value="CAL1166442.1"/>
    <property type="molecule type" value="Genomic_DNA"/>
</dbReference>
<accession>A0A9P1DPC7</accession>
<dbReference type="EMBL" id="CAMXCT010005691">
    <property type="protein sequence ID" value="CAI4013067.1"/>
    <property type="molecule type" value="Genomic_DNA"/>
</dbReference>
<comment type="caution">
    <text evidence="1">The sequence shown here is derived from an EMBL/GenBank/DDBJ whole genome shotgun (WGS) entry which is preliminary data.</text>
</comment>
<dbReference type="SUPFAM" id="SSF53448">
    <property type="entry name" value="Nucleotide-diphospho-sugar transferases"/>
    <property type="match status" value="1"/>
</dbReference>
<dbReference type="AlphaFoldDB" id="A0A9P1DPC7"/>
<dbReference type="Proteomes" id="UP001152797">
    <property type="component" value="Unassembled WGS sequence"/>
</dbReference>
<reference evidence="2" key="2">
    <citation type="submission" date="2024-04" db="EMBL/GenBank/DDBJ databases">
        <authorList>
            <person name="Chen Y."/>
            <person name="Shah S."/>
            <person name="Dougan E. K."/>
            <person name="Thang M."/>
            <person name="Chan C."/>
        </authorList>
    </citation>
    <scope>NUCLEOTIDE SEQUENCE [LARGE SCALE GENOMIC DNA]</scope>
</reference>
<dbReference type="OrthoDB" id="419932at2759"/>
<keyword evidence="3" id="KW-1185">Reference proteome</keyword>